<evidence type="ECO:0000313" key="1">
    <source>
        <dbReference type="EMBL" id="ONI41177.1"/>
    </source>
</evidence>
<gene>
    <name evidence="1" type="ORF">AN640_00265</name>
</gene>
<protein>
    <submittedName>
        <fullName evidence="1">Uncharacterized protein</fullName>
    </submittedName>
</protein>
<comment type="caution">
    <text evidence="1">The sequence shown here is derived from an EMBL/GenBank/DDBJ whole genome shotgun (WGS) entry which is preliminary data.</text>
</comment>
<accession>A0ACC8XE73</accession>
<evidence type="ECO:0000313" key="2">
    <source>
        <dbReference type="Proteomes" id="UP000188637"/>
    </source>
</evidence>
<name>A0ACC8XE73_9FIRM</name>
<keyword evidence="2" id="KW-1185">Reference proteome</keyword>
<organism evidence="1 2">
    <name type="scientific">Candidatus Epulonipiscium fishelsonii</name>
    <dbReference type="NCBI Taxonomy" id="77094"/>
    <lineage>
        <taxon>Bacteria</taxon>
        <taxon>Bacillati</taxon>
        <taxon>Bacillota</taxon>
        <taxon>Clostridia</taxon>
        <taxon>Lachnospirales</taxon>
        <taxon>Lachnospiraceae</taxon>
        <taxon>Candidatus Epulonipiscium</taxon>
    </lineage>
</organism>
<dbReference type="EMBL" id="LJHD01000223">
    <property type="protein sequence ID" value="ONI41177.1"/>
    <property type="molecule type" value="Genomic_DNA"/>
</dbReference>
<reference evidence="1" key="1">
    <citation type="submission" date="2016-08" db="EMBL/GenBank/DDBJ databases">
        <authorList>
            <person name="Ngugi D.K."/>
            <person name="Miyake S."/>
            <person name="Stingl U."/>
        </authorList>
    </citation>
    <scope>NUCLEOTIDE SEQUENCE</scope>
    <source>
        <strain evidence="1">SCG-D08WGA-EpuloA1</strain>
    </source>
</reference>
<sequence>MSTINEGLIFGLDIGTRTIIGIVGYQERDKFVVQKSVCVAHEERAMLDGQVHDIEKVAYSVGIVKEMLEESAGCELKEVAVAAAGRALNTQIVEVQKEYDEAKQLTRSDIEELEMCGVEKAQNTLQAEATFDIKEYICVGHSVISYYLEDYLIMSLEGHKAKKAGVKLIATFLPKGVVEGLYAVTDIVGLDIKHMTLEPIAAMQALIPQHLRLLNLALVDVGAGTSDIAITKEGGVYNYGMIPTAGDEITEILVHKYLIDFNTADRIKQEITFKEKVEFEDIMGLPNIATRIEVEEAISPIVEVLAGLIAEKILELNSGPPNAVFCVGGGSQVLGLTDKIAQKLDIIPQRVAVKQGAHVEDVVDEKKEIEGPQMVTPYGICMVAAKSSKSNFITIHFKGDTVKLFCNKTLKVLDILTNLGIEHMKFFPTRGKSLFFKIDNKRHQVRGIQGSPGQIFLNDKLSGIDSTIKNNDKLEVIYATEGEPAKGQISEFIYNKRNIIADNEKITLPLLFLNGDSISYDYWVQNNDEITSIDLVDIKSLNTYFGKEDLITIVNGEDVDENYVLQDDDAIIWEMQPLIEDKDVYVYKKEPIMPEKKIEKKIEEKIEEKIYEKIDEEQLLREYAIKELGVKADEIKLEIPSKRQPANGMETSITNKKINELATSSSIEKQINLMGQKPLNLIAVQVNGKIINMPAKKDLIFVNVFDHINFDLQNPQGSIKLKLNGKEANYTDILRNGDKIEIYWEK</sequence>
<proteinExistence type="predicted"/>
<dbReference type="Proteomes" id="UP000188637">
    <property type="component" value="Unassembled WGS sequence"/>
</dbReference>